<name>A0A1G4JMA3_9SACH</name>
<dbReference type="GO" id="GO:0005634">
    <property type="term" value="C:nucleus"/>
    <property type="evidence" value="ECO:0007669"/>
    <property type="project" value="UniProtKB-SubCell"/>
</dbReference>
<dbReference type="PANTHER" id="PTHR23138">
    <property type="entry name" value="RAN BINDING PROTEIN"/>
    <property type="match status" value="1"/>
</dbReference>
<evidence type="ECO:0000256" key="3">
    <source>
        <dbReference type="ARBA" id="ARBA00023242"/>
    </source>
</evidence>
<keyword evidence="2" id="KW-0597">Phosphoprotein</keyword>
<protein>
    <submittedName>
        <fullName evidence="6">LADA_0F10330g1_1</fullName>
    </submittedName>
</protein>
<organism evidence="6 7">
    <name type="scientific">Lachancea dasiensis</name>
    <dbReference type="NCBI Taxonomy" id="1072105"/>
    <lineage>
        <taxon>Eukaryota</taxon>
        <taxon>Fungi</taxon>
        <taxon>Dikarya</taxon>
        <taxon>Ascomycota</taxon>
        <taxon>Saccharomycotina</taxon>
        <taxon>Saccharomycetes</taxon>
        <taxon>Saccharomycetales</taxon>
        <taxon>Saccharomycetaceae</taxon>
        <taxon>Lachancea</taxon>
    </lineage>
</organism>
<dbReference type="InterPro" id="IPR000156">
    <property type="entry name" value="Ran_bind_dom"/>
</dbReference>
<dbReference type="Proteomes" id="UP000190274">
    <property type="component" value="Chromosome F"/>
</dbReference>
<feature type="compositionally biased region" description="Polar residues" evidence="4">
    <location>
        <begin position="1"/>
        <end position="11"/>
    </location>
</feature>
<evidence type="ECO:0000259" key="5">
    <source>
        <dbReference type="PROSITE" id="PS50196"/>
    </source>
</evidence>
<dbReference type="InterPro" id="IPR045255">
    <property type="entry name" value="RanBP1-like"/>
</dbReference>
<dbReference type="CDD" id="cd13180">
    <property type="entry name" value="RanBD_RanBP3"/>
    <property type="match status" value="1"/>
</dbReference>
<evidence type="ECO:0000313" key="6">
    <source>
        <dbReference type="EMBL" id="SCU91497.1"/>
    </source>
</evidence>
<sequence length="378" mass="40492">MSSGVDTSQPESGRPDIETKSTETEEVSAKRTRSLEDSDGVKDVEATEHKPSSKKPRAALKTASSDGDNREANESQESEQGGASKPDSTHKSVTKDVAPTKADDQGELAREPEKDIVKELDKNNENPGDSVKEVPAKPKFAFGSSSNFSAGFGVATKRPESALSSEGQSENGTPLPEAKPANKPAAFGSGFAFGAGFCALNKNKTTSNTKVFENESEKAEKVERAKSSSSTASSASLDEKKGNIEGEGIVKLTKQEVKSGEESEQSNYQVNAKLYQLSDLKEGWKERGVGALHVNVDRKSGKGRVVMRSRGILKVILNLSLIKGVAVHRGFPASLNGEKFIRIVAVDHEKTPVQYALKTAKAETATELYDHIVKLIPS</sequence>
<dbReference type="OrthoDB" id="411251at2759"/>
<feature type="region of interest" description="Disordered" evidence="4">
    <location>
        <begin position="211"/>
        <end position="240"/>
    </location>
</feature>
<proteinExistence type="predicted"/>
<accession>A0A1G4JMA3</accession>
<dbReference type="GO" id="GO:0000056">
    <property type="term" value="P:ribosomal small subunit export from nucleus"/>
    <property type="evidence" value="ECO:0007669"/>
    <property type="project" value="EnsemblFungi"/>
</dbReference>
<feature type="domain" description="RanBD1" evidence="5">
    <location>
        <begin position="245"/>
        <end position="378"/>
    </location>
</feature>
<dbReference type="FunFam" id="2.30.29.30:FF:000454">
    <property type="entry name" value="Ran-specific GTPase-activating protein 2"/>
    <property type="match status" value="1"/>
</dbReference>
<keyword evidence="3" id="KW-0539">Nucleus</keyword>
<feature type="compositionally biased region" description="Basic and acidic residues" evidence="4">
    <location>
        <begin position="101"/>
        <end position="136"/>
    </location>
</feature>
<evidence type="ECO:0000256" key="4">
    <source>
        <dbReference type="SAM" id="MobiDB-lite"/>
    </source>
</evidence>
<feature type="compositionally biased region" description="Basic and acidic residues" evidence="4">
    <location>
        <begin position="212"/>
        <end position="226"/>
    </location>
</feature>
<dbReference type="GO" id="GO:0006611">
    <property type="term" value="P:protein export from nucleus"/>
    <property type="evidence" value="ECO:0007669"/>
    <property type="project" value="EnsemblFungi"/>
</dbReference>
<dbReference type="SUPFAM" id="SSF50729">
    <property type="entry name" value="PH domain-like"/>
    <property type="match status" value="1"/>
</dbReference>
<comment type="subcellular location">
    <subcellularLocation>
        <location evidence="1">Nucleus</location>
    </subcellularLocation>
</comment>
<dbReference type="AlphaFoldDB" id="A0A1G4JMA3"/>
<feature type="compositionally biased region" description="Low complexity" evidence="4">
    <location>
        <begin position="140"/>
        <end position="155"/>
    </location>
</feature>
<feature type="compositionally biased region" description="Basic and acidic residues" evidence="4">
    <location>
        <begin position="13"/>
        <end position="51"/>
    </location>
</feature>
<dbReference type="PROSITE" id="PS50196">
    <property type="entry name" value="RANBD1"/>
    <property type="match status" value="1"/>
</dbReference>
<gene>
    <name evidence="6" type="ORF">LADA_0F10330G</name>
</gene>
<feature type="region of interest" description="Disordered" evidence="4">
    <location>
        <begin position="1"/>
        <end position="186"/>
    </location>
</feature>
<dbReference type="PANTHER" id="PTHR23138:SF142">
    <property type="entry name" value="RAN-BINDING PROTEIN 3B-RELATED"/>
    <property type="match status" value="1"/>
</dbReference>
<evidence type="ECO:0000256" key="2">
    <source>
        <dbReference type="ARBA" id="ARBA00022553"/>
    </source>
</evidence>
<feature type="compositionally biased region" description="Low complexity" evidence="4">
    <location>
        <begin position="227"/>
        <end position="236"/>
    </location>
</feature>
<dbReference type="GO" id="GO:0006607">
    <property type="term" value="P:NLS-bearing protein import into nucleus"/>
    <property type="evidence" value="ECO:0007669"/>
    <property type="project" value="TreeGrafter"/>
</dbReference>
<evidence type="ECO:0000256" key="1">
    <source>
        <dbReference type="ARBA" id="ARBA00004123"/>
    </source>
</evidence>
<dbReference type="Gene3D" id="2.30.29.30">
    <property type="entry name" value="Pleckstrin-homology domain (PH domain)/Phosphotyrosine-binding domain (PTB)"/>
    <property type="match status" value="1"/>
</dbReference>
<feature type="compositionally biased region" description="Polar residues" evidence="4">
    <location>
        <begin position="162"/>
        <end position="172"/>
    </location>
</feature>
<evidence type="ECO:0000313" key="7">
    <source>
        <dbReference type="Proteomes" id="UP000190274"/>
    </source>
</evidence>
<dbReference type="STRING" id="1266660.A0A1G4JMA3"/>
<reference evidence="6 7" key="1">
    <citation type="submission" date="2016-03" db="EMBL/GenBank/DDBJ databases">
        <authorList>
            <person name="Devillers H."/>
        </authorList>
    </citation>
    <scope>NUCLEOTIDE SEQUENCE [LARGE SCALE GENOMIC DNA]</scope>
    <source>
        <strain evidence="6">CBS 10888</strain>
    </source>
</reference>
<dbReference type="SMART" id="SM00160">
    <property type="entry name" value="RanBD"/>
    <property type="match status" value="1"/>
</dbReference>
<dbReference type="InterPro" id="IPR011993">
    <property type="entry name" value="PH-like_dom_sf"/>
</dbReference>
<dbReference type="EMBL" id="LT598458">
    <property type="protein sequence ID" value="SCU91497.1"/>
    <property type="molecule type" value="Genomic_DNA"/>
</dbReference>
<dbReference type="Pfam" id="PF00638">
    <property type="entry name" value="Ran_BP1"/>
    <property type="match status" value="1"/>
</dbReference>
<keyword evidence="7" id="KW-1185">Reference proteome</keyword>
<dbReference type="GO" id="GO:0005829">
    <property type="term" value="C:cytosol"/>
    <property type="evidence" value="ECO:0007669"/>
    <property type="project" value="EnsemblFungi"/>
</dbReference>